<comment type="caution">
    <text evidence="2">The sequence shown here is derived from an EMBL/GenBank/DDBJ whole genome shotgun (WGS) entry which is preliminary data.</text>
</comment>
<protein>
    <submittedName>
        <fullName evidence="2">Uncharacterized protein</fullName>
    </submittedName>
</protein>
<gene>
    <name evidence="2" type="ORF">GGE16_003004</name>
</gene>
<dbReference type="Proteomes" id="UP000538507">
    <property type="component" value="Unassembled WGS sequence"/>
</dbReference>
<accession>A0AAE2MKR8</accession>
<feature type="transmembrane region" description="Helical" evidence="1">
    <location>
        <begin position="34"/>
        <end position="54"/>
    </location>
</feature>
<organism evidence="2 3">
    <name type="scientific">Rhizobium leguminosarum</name>
    <dbReference type="NCBI Taxonomy" id="384"/>
    <lineage>
        <taxon>Bacteria</taxon>
        <taxon>Pseudomonadati</taxon>
        <taxon>Pseudomonadota</taxon>
        <taxon>Alphaproteobacteria</taxon>
        <taxon>Hyphomicrobiales</taxon>
        <taxon>Rhizobiaceae</taxon>
        <taxon>Rhizobium/Agrobacterium group</taxon>
        <taxon>Rhizobium</taxon>
    </lineage>
</organism>
<dbReference type="AlphaFoldDB" id="A0AAE2MKR8"/>
<reference evidence="2 3" key="1">
    <citation type="submission" date="2020-08" db="EMBL/GenBank/DDBJ databases">
        <title>Genomic Encyclopedia of Type Strains, Phase IV (KMG-V): Genome sequencing to study the core and pangenomes of soil and plant-associated prokaryotes.</title>
        <authorList>
            <person name="Whitman W."/>
        </authorList>
    </citation>
    <scope>NUCLEOTIDE SEQUENCE [LARGE SCALE GENOMIC DNA]</scope>
    <source>
        <strain evidence="2 3">SEMIA 415</strain>
    </source>
</reference>
<evidence type="ECO:0000313" key="3">
    <source>
        <dbReference type="Proteomes" id="UP000538507"/>
    </source>
</evidence>
<proteinExistence type="predicted"/>
<dbReference type="EMBL" id="JACIGO010000003">
    <property type="protein sequence ID" value="MBB4290945.1"/>
    <property type="molecule type" value="Genomic_DNA"/>
</dbReference>
<keyword evidence="1" id="KW-1133">Transmembrane helix</keyword>
<dbReference type="RefSeq" id="WP_246718298.1">
    <property type="nucleotide sequence ID" value="NZ_JACHAZ010000001.1"/>
</dbReference>
<evidence type="ECO:0000256" key="1">
    <source>
        <dbReference type="SAM" id="Phobius"/>
    </source>
</evidence>
<sequence length="134" mass="14324">MKAAEAWTDASIVWSRAKQKPGDPQNGDFDMHQTLAAIALTLTITVAAGPAFAIGPASLGRDLMYTSAIGHSPEVPLTTRAGFVRPGVPFVLRSPAEIEGEGYRLKTYSQSLNVVVDYVFSTAVEAVQAVTFLR</sequence>
<name>A0AAE2MKR8_RHILE</name>
<keyword evidence="1" id="KW-0472">Membrane</keyword>
<keyword evidence="1" id="KW-0812">Transmembrane</keyword>
<evidence type="ECO:0000313" key="2">
    <source>
        <dbReference type="EMBL" id="MBB4290945.1"/>
    </source>
</evidence>